<organism evidence="1 2">
    <name type="scientific">Eumeta variegata</name>
    <name type="common">Bagworm moth</name>
    <name type="synonym">Eumeta japonica</name>
    <dbReference type="NCBI Taxonomy" id="151549"/>
    <lineage>
        <taxon>Eukaryota</taxon>
        <taxon>Metazoa</taxon>
        <taxon>Ecdysozoa</taxon>
        <taxon>Arthropoda</taxon>
        <taxon>Hexapoda</taxon>
        <taxon>Insecta</taxon>
        <taxon>Pterygota</taxon>
        <taxon>Neoptera</taxon>
        <taxon>Endopterygota</taxon>
        <taxon>Lepidoptera</taxon>
        <taxon>Glossata</taxon>
        <taxon>Ditrysia</taxon>
        <taxon>Tineoidea</taxon>
        <taxon>Psychidae</taxon>
        <taxon>Oiketicinae</taxon>
        <taxon>Eumeta</taxon>
    </lineage>
</organism>
<evidence type="ECO:0000313" key="1">
    <source>
        <dbReference type="EMBL" id="GBP43260.1"/>
    </source>
</evidence>
<reference evidence="1 2" key="1">
    <citation type="journal article" date="2019" name="Commun. Biol.">
        <title>The bagworm genome reveals a unique fibroin gene that provides high tensile strength.</title>
        <authorList>
            <person name="Kono N."/>
            <person name="Nakamura H."/>
            <person name="Ohtoshi R."/>
            <person name="Tomita M."/>
            <person name="Numata K."/>
            <person name="Arakawa K."/>
        </authorList>
    </citation>
    <scope>NUCLEOTIDE SEQUENCE [LARGE SCALE GENOMIC DNA]</scope>
</reference>
<protein>
    <submittedName>
        <fullName evidence="1">Uncharacterized protein</fullName>
    </submittedName>
</protein>
<comment type="caution">
    <text evidence="1">The sequence shown here is derived from an EMBL/GenBank/DDBJ whole genome shotgun (WGS) entry which is preliminary data.</text>
</comment>
<evidence type="ECO:0000313" key="2">
    <source>
        <dbReference type="Proteomes" id="UP000299102"/>
    </source>
</evidence>
<accession>A0A4C1VXD0</accession>
<dbReference type="Proteomes" id="UP000299102">
    <property type="component" value="Unassembled WGS sequence"/>
</dbReference>
<dbReference type="AlphaFoldDB" id="A0A4C1VXD0"/>
<keyword evidence="2" id="KW-1185">Reference proteome</keyword>
<dbReference type="EMBL" id="BGZK01000432">
    <property type="protein sequence ID" value="GBP43260.1"/>
    <property type="molecule type" value="Genomic_DNA"/>
</dbReference>
<gene>
    <name evidence="1" type="ORF">EVAR_39318_1</name>
</gene>
<name>A0A4C1VXD0_EUMVA</name>
<sequence>MEPHPHKLKEEVKLLCSLTANGLDASGRRRAGRLGLLGRSGPVALLPASDYAERAWRERMLKLTKRQNTFRATRFDIQTDRAFGEPAGRYSKSVARAPTKVNTTFPFHTPKIFKSYFHFHIRPYEAPFKCSLAQPTLRIFEQKRQTLGAFMLRDVFTSAVIFIITVRRSTI</sequence>
<proteinExistence type="predicted"/>